<comment type="caution">
    <text evidence="1">The sequence shown here is derived from an EMBL/GenBank/DDBJ whole genome shotgun (WGS) entry which is preliminary data.</text>
</comment>
<proteinExistence type="predicted"/>
<accession>A0A256GXT5</accession>
<protein>
    <submittedName>
        <fullName evidence="1">Uncharacterized protein</fullName>
    </submittedName>
</protein>
<dbReference type="EMBL" id="NNRN01000031">
    <property type="protein sequence ID" value="OYR32025.1"/>
    <property type="molecule type" value="Genomic_DNA"/>
</dbReference>
<dbReference type="AlphaFoldDB" id="A0A256GXT5"/>
<name>A0A256GXT5_9HYPH</name>
<organism evidence="1 2">
    <name type="scientific">Brucella lupini</name>
    <dbReference type="NCBI Taxonomy" id="255457"/>
    <lineage>
        <taxon>Bacteria</taxon>
        <taxon>Pseudomonadati</taxon>
        <taxon>Pseudomonadota</taxon>
        <taxon>Alphaproteobacteria</taxon>
        <taxon>Hyphomicrobiales</taxon>
        <taxon>Brucellaceae</taxon>
        <taxon>Brucella/Ochrobactrum group</taxon>
        <taxon>Brucella</taxon>
    </lineage>
</organism>
<dbReference type="Proteomes" id="UP000216363">
    <property type="component" value="Unassembled WGS sequence"/>
</dbReference>
<gene>
    <name evidence="1" type="ORF">CES86_0380</name>
</gene>
<evidence type="ECO:0000313" key="1">
    <source>
        <dbReference type="EMBL" id="OYR32025.1"/>
    </source>
</evidence>
<reference evidence="1 2" key="1">
    <citation type="submission" date="2017-07" db="EMBL/GenBank/DDBJ databases">
        <title>Draft genome of Ochrobactrum lupini type strain LUP21.</title>
        <authorList>
            <person name="Krzyzanowska D.M."/>
            <person name="Jafra S."/>
        </authorList>
    </citation>
    <scope>NUCLEOTIDE SEQUENCE [LARGE SCALE GENOMIC DNA]</scope>
    <source>
        <strain evidence="1 2">LUP21</strain>
    </source>
</reference>
<sequence>MTALKTLSALDQRYFVAFSIRCDCGGNVTAIAFVCFRFAVF</sequence>
<evidence type="ECO:0000313" key="2">
    <source>
        <dbReference type="Proteomes" id="UP000216363"/>
    </source>
</evidence>